<keyword evidence="4" id="KW-1185">Reference proteome</keyword>
<gene>
    <name evidence="3" type="ORF">MCOR_12088</name>
</gene>
<dbReference type="InterPro" id="IPR036691">
    <property type="entry name" value="Endo/exonu/phosph_ase_sf"/>
</dbReference>
<proteinExistence type="predicted"/>
<evidence type="ECO:0000313" key="3">
    <source>
        <dbReference type="EMBL" id="CAC5374858.1"/>
    </source>
</evidence>
<dbReference type="GO" id="GO:0003824">
    <property type="term" value="F:catalytic activity"/>
    <property type="evidence" value="ECO:0007669"/>
    <property type="project" value="InterPro"/>
</dbReference>
<dbReference type="AlphaFoldDB" id="A0A6J8AX09"/>
<dbReference type="SUPFAM" id="SSF46689">
    <property type="entry name" value="Homeodomain-like"/>
    <property type="match status" value="1"/>
</dbReference>
<dbReference type="SUPFAM" id="SSF56219">
    <property type="entry name" value="DNase I-like"/>
    <property type="match status" value="1"/>
</dbReference>
<evidence type="ECO:0000313" key="4">
    <source>
        <dbReference type="Proteomes" id="UP000507470"/>
    </source>
</evidence>
<feature type="domain" description="Endonuclease/exonuclease/phosphatase" evidence="2">
    <location>
        <begin position="197"/>
        <end position="350"/>
    </location>
</feature>
<dbReference type="InterPro" id="IPR009057">
    <property type="entry name" value="Homeodomain-like_sf"/>
</dbReference>
<sequence>MRLSLNVRHQILQYKAQGLSCLNIKRALEKCHGSKTSRVSVWKFIKKFTETGSIHDKSRKVDNRLKIRPVHRRLIDFWLKENSEMNSTAIRQKLLFYFKINISKSYVCQIRRSLGWRTQRCKYCQLISHVNRRKRVDYALWALRTRETFLNVIFVDESSVEMSADGKIYFYKPTYGMQYIESRRQKPKHAYKINSSDGENMTRGVCILISKDAKEIIKKQVPATLKGNFIHLEFKIESKKYQLLNIYGPKNNTRPQTEFFEQLDKYAELINVKTDVVIVGGDFNLITSERDSKTGKNKIGRRIIDIFNSIISKLNIKDTYRYRNKNTRVYSWTNSDNSSATRIDRIYLSKYICNKIKETLFIPFARIDHKGYKLRILIGYIKWETGFWKLNESLLQQKKYTELIRNFWKSWGKEKLKMNILDWWEKGKKSIKDITINYSKVMATKEKYKYNGLIQQLEEEENKNENDISNERINKIKKEIEILEDNRKKGVIIRSREEYYNGDLENIEIFELAEEKRGIKKK</sequence>
<dbReference type="Gene3D" id="3.60.10.10">
    <property type="entry name" value="Endonuclease/exonuclease/phosphatase"/>
    <property type="match status" value="1"/>
</dbReference>
<protein>
    <recommendedName>
        <fullName evidence="2">Endonuclease/exonuclease/phosphatase domain-containing protein</fullName>
    </recommendedName>
</protein>
<keyword evidence="1" id="KW-0175">Coiled coil</keyword>
<name>A0A6J8AX09_MYTCO</name>
<dbReference type="Pfam" id="PF03372">
    <property type="entry name" value="Exo_endo_phos"/>
    <property type="match status" value="1"/>
</dbReference>
<dbReference type="OrthoDB" id="416119at2759"/>
<organism evidence="3 4">
    <name type="scientific">Mytilus coruscus</name>
    <name type="common">Sea mussel</name>
    <dbReference type="NCBI Taxonomy" id="42192"/>
    <lineage>
        <taxon>Eukaryota</taxon>
        <taxon>Metazoa</taxon>
        <taxon>Spiralia</taxon>
        <taxon>Lophotrochozoa</taxon>
        <taxon>Mollusca</taxon>
        <taxon>Bivalvia</taxon>
        <taxon>Autobranchia</taxon>
        <taxon>Pteriomorphia</taxon>
        <taxon>Mytilida</taxon>
        <taxon>Mytiloidea</taxon>
        <taxon>Mytilidae</taxon>
        <taxon>Mytilinae</taxon>
        <taxon>Mytilus</taxon>
    </lineage>
</organism>
<dbReference type="InterPro" id="IPR005135">
    <property type="entry name" value="Endo/exonuclease/phosphatase"/>
</dbReference>
<accession>A0A6J8AX09</accession>
<dbReference type="EMBL" id="CACVKT020002087">
    <property type="protein sequence ID" value="CAC5374858.1"/>
    <property type="molecule type" value="Genomic_DNA"/>
</dbReference>
<feature type="coiled-coil region" evidence="1">
    <location>
        <begin position="450"/>
        <end position="486"/>
    </location>
</feature>
<evidence type="ECO:0000256" key="1">
    <source>
        <dbReference type="SAM" id="Coils"/>
    </source>
</evidence>
<dbReference type="Proteomes" id="UP000507470">
    <property type="component" value="Unassembled WGS sequence"/>
</dbReference>
<reference evidence="3 4" key="1">
    <citation type="submission" date="2020-06" db="EMBL/GenBank/DDBJ databases">
        <authorList>
            <person name="Li R."/>
            <person name="Bekaert M."/>
        </authorList>
    </citation>
    <scope>NUCLEOTIDE SEQUENCE [LARGE SCALE GENOMIC DNA]</scope>
    <source>
        <strain evidence="4">wild</strain>
    </source>
</reference>
<evidence type="ECO:0000259" key="2">
    <source>
        <dbReference type="Pfam" id="PF03372"/>
    </source>
</evidence>